<gene>
    <name evidence="1" type="ORF">SMTD_LOCUS19860</name>
</gene>
<dbReference type="EMBL" id="UZAL01043137">
    <property type="protein sequence ID" value="VDP80928.1"/>
    <property type="molecule type" value="Genomic_DNA"/>
</dbReference>
<proteinExistence type="predicted"/>
<keyword evidence="2" id="KW-1185">Reference proteome</keyword>
<organism evidence="1 2">
    <name type="scientific">Schistosoma mattheei</name>
    <dbReference type="NCBI Taxonomy" id="31246"/>
    <lineage>
        <taxon>Eukaryota</taxon>
        <taxon>Metazoa</taxon>
        <taxon>Spiralia</taxon>
        <taxon>Lophotrochozoa</taxon>
        <taxon>Platyhelminthes</taxon>
        <taxon>Trematoda</taxon>
        <taxon>Digenea</taxon>
        <taxon>Strigeidida</taxon>
        <taxon>Schistosomatoidea</taxon>
        <taxon>Schistosomatidae</taxon>
        <taxon>Schistosoma</taxon>
    </lineage>
</organism>
<evidence type="ECO:0000313" key="2">
    <source>
        <dbReference type="Proteomes" id="UP000269396"/>
    </source>
</evidence>
<dbReference type="Proteomes" id="UP000269396">
    <property type="component" value="Unassembled WGS sequence"/>
</dbReference>
<sequence>MVVGDIQQGTLDPGFVILGTRQRGVPVILRELMPPRRTRSRVMQSETLPLSYPGHYQPPAGLRCNHNCLITGW</sequence>
<dbReference type="AlphaFoldDB" id="A0A183PZS4"/>
<name>A0A183PZS4_9TREM</name>
<protein>
    <submittedName>
        <fullName evidence="1">Uncharacterized protein</fullName>
    </submittedName>
</protein>
<reference evidence="1 2" key="1">
    <citation type="submission" date="2018-11" db="EMBL/GenBank/DDBJ databases">
        <authorList>
            <consortium name="Pathogen Informatics"/>
        </authorList>
    </citation>
    <scope>NUCLEOTIDE SEQUENCE [LARGE SCALE GENOMIC DNA]</scope>
    <source>
        <strain>Denwood</strain>
        <strain evidence="2">Zambia</strain>
    </source>
</reference>
<accession>A0A183PZS4</accession>
<evidence type="ECO:0000313" key="1">
    <source>
        <dbReference type="EMBL" id="VDP80928.1"/>
    </source>
</evidence>